<reference evidence="3" key="1">
    <citation type="submission" date="2020-06" db="EMBL/GenBank/DDBJ databases">
        <authorList>
            <consortium name="Plant Systems Biology data submission"/>
        </authorList>
    </citation>
    <scope>NUCLEOTIDE SEQUENCE</scope>
    <source>
        <strain evidence="3">D6</strain>
    </source>
</reference>
<dbReference type="PANTHER" id="PTHR33606:SF3">
    <property type="entry name" value="PROTEIN YCII"/>
    <property type="match status" value="1"/>
</dbReference>
<evidence type="ECO:0000313" key="4">
    <source>
        <dbReference type="Proteomes" id="UP001153069"/>
    </source>
</evidence>
<feature type="signal peptide" evidence="1">
    <location>
        <begin position="1"/>
        <end position="18"/>
    </location>
</feature>
<accession>A0A9N8DPU7</accession>
<keyword evidence="4" id="KW-1185">Reference proteome</keyword>
<dbReference type="EMBL" id="CAICTM010000252">
    <property type="protein sequence ID" value="CAB9506070.1"/>
    <property type="molecule type" value="Genomic_DNA"/>
</dbReference>
<protein>
    <submittedName>
        <fullName evidence="3">YCII-related domain</fullName>
    </submittedName>
</protein>
<evidence type="ECO:0000259" key="2">
    <source>
        <dbReference type="Pfam" id="PF03795"/>
    </source>
</evidence>
<gene>
    <name evidence="3" type="ORF">SEMRO_253_G099780.1</name>
</gene>
<dbReference type="OrthoDB" id="5519740at2759"/>
<sequence length="137" mass="14904">MAKWTVGILAMQCLTASAFLTSAPRTTAALARRSFRTSSALGATQYLLHYDYIPDVLEKRGPYREGHLDLAKKLIAEGTCLSGGPTGEPGMEVPSGALFIFTDLEAAQLFVKEDPYTQNGIVTGHSIKEWNVVVQKE</sequence>
<proteinExistence type="predicted"/>
<dbReference type="Pfam" id="PF03795">
    <property type="entry name" value="YCII"/>
    <property type="match status" value="1"/>
</dbReference>
<name>A0A9N8DPU7_9STRA</name>
<dbReference type="Proteomes" id="UP001153069">
    <property type="component" value="Unassembled WGS sequence"/>
</dbReference>
<comment type="caution">
    <text evidence="3">The sequence shown here is derived from an EMBL/GenBank/DDBJ whole genome shotgun (WGS) entry which is preliminary data.</text>
</comment>
<feature type="domain" description="YCII-related" evidence="2">
    <location>
        <begin position="45"/>
        <end position="131"/>
    </location>
</feature>
<dbReference type="PANTHER" id="PTHR33606">
    <property type="entry name" value="PROTEIN YCII"/>
    <property type="match status" value="1"/>
</dbReference>
<organism evidence="3 4">
    <name type="scientific">Seminavis robusta</name>
    <dbReference type="NCBI Taxonomy" id="568900"/>
    <lineage>
        <taxon>Eukaryota</taxon>
        <taxon>Sar</taxon>
        <taxon>Stramenopiles</taxon>
        <taxon>Ochrophyta</taxon>
        <taxon>Bacillariophyta</taxon>
        <taxon>Bacillariophyceae</taxon>
        <taxon>Bacillariophycidae</taxon>
        <taxon>Naviculales</taxon>
        <taxon>Naviculaceae</taxon>
        <taxon>Seminavis</taxon>
    </lineage>
</organism>
<dbReference type="InterPro" id="IPR011008">
    <property type="entry name" value="Dimeric_a/b-barrel"/>
</dbReference>
<evidence type="ECO:0000313" key="3">
    <source>
        <dbReference type="EMBL" id="CAB9506070.1"/>
    </source>
</evidence>
<evidence type="ECO:0000256" key="1">
    <source>
        <dbReference type="SAM" id="SignalP"/>
    </source>
</evidence>
<dbReference type="Gene3D" id="3.30.70.1060">
    <property type="entry name" value="Dimeric alpha+beta barrel"/>
    <property type="match status" value="1"/>
</dbReference>
<feature type="chain" id="PRO_5040140223" evidence="1">
    <location>
        <begin position="19"/>
        <end position="137"/>
    </location>
</feature>
<dbReference type="InterPro" id="IPR005545">
    <property type="entry name" value="YCII"/>
</dbReference>
<dbReference type="InterPro" id="IPR051807">
    <property type="entry name" value="Sec-metab_biosynth-assoc"/>
</dbReference>
<keyword evidence="1" id="KW-0732">Signal</keyword>
<dbReference type="AlphaFoldDB" id="A0A9N8DPU7"/>
<dbReference type="SUPFAM" id="SSF54909">
    <property type="entry name" value="Dimeric alpha+beta barrel"/>
    <property type="match status" value="1"/>
</dbReference>